<feature type="signal peptide" evidence="1">
    <location>
        <begin position="1"/>
        <end position="25"/>
    </location>
</feature>
<evidence type="ECO:0000259" key="2">
    <source>
        <dbReference type="Pfam" id="PF25290"/>
    </source>
</evidence>
<evidence type="ECO:0000256" key="1">
    <source>
        <dbReference type="SAM" id="SignalP"/>
    </source>
</evidence>
<feature type="chain" id="PRO_5045850526" evidence="1">
    <location>
        <begin position="26"/>
        <end position="931"/>
    </location>
</feature>
<accession>A0ABW2IQ19</accession>
<reference evidence="6" key="1">
    <citation type="journal article" date="2019" name="Int. J. Syst. Evol. Microbiol.">
        <title>The Global Catalogue of Microorganisms (GCM) 10K type strain sequencing project: providing services to taxonomists for standard genome sequencing and annotation.</title>
        <authorList>
            <consortium name="The Broad Institute Genomics Platform"/>
            <consortium name="The Broad Institute Genome Sequencing Center for Infectious Disease"/>
            <person name="Wu L."/>
            <person name="Ma J."/>
        </authorList>
    </citation>
    <scope>NUCLEOTIDE SEQUENCE [LARGE SCALE GENOMIC DNA]</scope>
    <source>
        <strain evidence="6">CCUG 51308</strain>
    </source>
</reference>
<dbReference type="InterPro" id="IPR018391">
    <property type="entry name" value="PQQ_b-propeller_rpt"/>
</dbReference>
<dbReference type="Pfam" id="PF25292">
    <property type="entry name" value="Beta-prop_CGLA"/>
    <property type="match status" value="1"/>
</dbReference>
<dbReference type="Pfam" id="PF25291">
    <property type="entry name" value="CGLA_C"/>
    <property type="match status" value="1"/>
</dbReference>
<dbReference type="Gene3D" id="2.130.10.10">
    <property type="entry name" value="YVTN repeat-like/Quinoprotein amine dehydrogenase"/>
    <property type="match status" value="1"/>
</dbReference>
<dbReference type="Pfam" id="PF25290">
    <property type="entry name" value="CGLA_M"/>
    <property type="match status" value="1"/>
</dbReference>
<keyword evidence="1" id="KW-0732">Signal</keyword>
<feature type="domain" description="Lambda-carrageenase C-terminal" evidence="3">
    <location>
        <begin position="845"/>
        <end position="923"/>
    </location>
</feature>
<dbReference type="RefSeq" id="WP_382169173.1">
    <property type="nucleotide sequence ID" value="NZ_JBHTBR010000009.1"/>
</dbReference>
<evidence type="ECO:0000313" key="5">
    <source>
        <dbReference type="EMBL" id="MFC7293079.1"/>
    </source>
</evidence>
<dbReference type="SMART" id="SM00564">
    <property type="entry name" value="PQQ"/>
    <property type="match status" value="3"/>
</dbReference>
<comment type="caution">
    <text evidence="5">The sequence shown here is derived from an EMBL/GenBank/DDBJ whole genome shotgun (WGS) entry which is preliminary data.</text>
</comment>
<dbReference type="InterPro" id="IPR057420">
    <property type="entry name" value="Beta-prop_CGLA"/>
</dbReference>
<dbReference type="InterPro" id="IPR057421">
    <property type="entry name" value="CGLA_M"/>
</dbReference>
<feature type="domain" description="Lambda-carrageenase beta-propeller" evidence="4">
    <location>
        <begin position="51"/>
        <end position="368"/>
    </location>
</feature>
<dbReference type="Proteomes" id="UP001596492">
    <property type="component" value="Unassembled WGS sequence"/>
</dbReference>
<dbReference type="InterPro" id="IPR057422">
    <property type="entry name" value="CGLA_C"/>
</dbReference>
<gene>
    <name evidence="5" type="ORF">ACFQS8_15765</name>
</gene>
<protein>
    <submittedName>
        <fullName evidence="5">Uncharacterized protein</fullName>
    </submittedName>
</protein>
<evidence type="ECO:0000259" key="3">
    <source>
        <dbReference type="Pfam" id="PF25291"/>
    </source>
</evidence>
<sequence length="931" mass="104429">MRKKSCLLSFIAASIAGVFALPALADSAIHSIDTGYTVTNVRTATYQGGEYIIANTFEGTLLAYDFNGKKLWENKLSGFMNHDVWCDDITGDGGDECFAANADGHIYALNSKGKLLWSRKFNDAPMLSVTVIKSGDTPYVVAGGFDTNIYYLNADGERVKTIPSQSYSVEKSWGMNGKKYPQVKSHVANFLRPVQLENNENILVMHGAINQNNATGSLYLFKPLADTPYKIIPSEVSVVGSLTTFDADGDGDGIREIMLGNSGTEKSAQAAIVSIETGDSKLISMNKIAKKNGFGYRVVQPQILDEKDGKTLAFLYGSRFILQPMESKKQKTITLESRYSFNDIWVDETSKKFILASVQSGGSAIHIIDPANPKWRKEYETISPPGKLASILANTAKVRAQLDAYTPPNPANRIVYFVSETRKGVEDIIKNISENYASPVFFANTFSAHAEDWDRSGMQNEKYRKRRDKRKIYDATQAEILARFKSELGDEIGINSWGGHGNDPFMFSLDTAKKLIDLVDGKRLNLIYPELEDPSDNFSFVMDNLIYPLASYGQGKNFTIHLRTKHGFWFSDIYSHYWTRVMSGEFADVFVPSMEETTDKSMDLSLAARIGIWASGAVNDWGNRSARDNPSYFRLRQHSHQMVPNHFLRQQIYAIASGATHQNNFPVDQEYMSLLWELVAKGVLYVPKREELVSLNPVYLGMMPPNKYVQNEAGNVKWITFFDAQAEAENPLVFSHLNGTWPGAPVTQWDFSNYAANVKERRYSFIPPYPNGMVMLAPLQYGNEDLPRGKLVDHLHPMYKNILKEYPTDGQHYYAPDLSEKYAANTYYTQVKSDIESLREHLPLTVTGNVGWVVAQMEEKKLRLTLVDGGYLNPNTQVAHVKFRASMPTKMTDVLSGEVMDISENGEIDIQIPTGSFRFIDIDLEKPLSAK</sequence>
<evidence type="ECO:0000259" key="4">
    <source>
        <dbReference type="Pfam" id="PF25292"/>
    </source>
</evidence>
<dbReference type="SUPFAM" id="SSF50998">
    <property type="entry name" value="Quinoprotein alcohol dehydrogenase-like"/>
    <property type="match status" value="1"/>
</dbReference>
<dbReference type="InterPro" id="IPR011047">
    <property type="entry name" value="Quinoprotein_ADH-like_sf"/>
</dbReference>
<proteinExistence type="predicted"/>
<dbReference type="InterPro" id="IPR015943">
    <property type="entry name" value="WD40/YVTN_repeat-like_dom_sf"/>
</dbReference>
<name>A0ABW2IQ19_9PROT</name>
<evidence type="ECO:0000313" key="6">
    <source>
        <dbReference type="Proteomes" id="UP001596492"/>
    </source>
</evidence>
<organism evidence="5 6">
    <name type="scientific">Hirschia litorea</name>
    <dbReference type="NCBI Taxonomy" id="1199156"/>
    <lineage>
        <taxon>Bacteria</taxon>
        <taxon>Pseudomonadati</taxon>
        <taxon>Pseudomonadota</taxon>
        <taxon>Alphaproteobacteria</taxon>
        <taxon>Hyphomonadales</taxon>
        <taxon>Hyphomonadaceae</taxon>
        <taxon>Hirschia</taxon>
    </lineage>
</organism>
<feature type="domain" description="Lambda-carrageenase middle" evidence="2">
    <location>
        <begin position="452"/>
        <end position="817"/>
    </location>
</feature>
<dbReference type="EMBL" id="JBHTBR010000009">
    <property type="protein sequence ID" value="MFC7293079.1"/>
    <property type="molecule type" value="Genomic_DNA"/>
</dbReference>
<keyword evidence="6" id="KW-1185">Reference proteome</keyword>